<protein>
    <submittedName>
        <fullName evidence="1">Uncharacterized protein</fullName>
    </submittedName>
</protein>
<sequence length="274" mass="30705">MAVSCIRGELGKDFPNASYNGRSRKHKIVTTDKEILQIPLRGPRDISIPQFGPNAYQANIRELSRRVSRAFAYEDDRALLEIANRILAGADHQRQIGQDLLSLVRSELDPYRRIVVEGVISNKGRTALSLSNRSKMAILMRGYTYSHNGKSEKILDDIDIDLELGGSVGVHKPTEPSDHAIETHEYDVDFSSPLVVTAGQSRRFVCRSKSVLQSLSNWTELVQAFQGSDRKCYIALGLLTAHGDVKAVYSPNLLFRDLVQAQELPRRHRSHAAR</sequence>
<gene>
    <name evidence="1" type="ORF">OG699_29460</name>
</gene>
<name>A0AAU3I243_9ACTN</name>
<reference evidence="1" key="1">
    <citation type="submission" date="2022-10" db="EMBL/GenBank/DDBJ databases">
        <title>The complete genomes of actinobacterial strains from the NBC collection.</title>
        <authorList>
            <person name="Joergensen T.S."/>
            <person name="Alvarez Arevalo M."/>
            <person name="Sterndorff E.B."/>
            <person name="Faurdal D."/>
            <person name="Vuksanovic O."/>
            <person name="Mourched A.-S."/>
            <person name="Charusanti P."/>
            <person name="Shaw S."/>
            <person name="Blin K."/>
            <person name="Weber T."/>
        </authorList>
    </citation>
    <scope>NUCLEOTIDE SEQUENCE</scope>
    <source>
        <strain evidence="1">NBC_01393</strain>
    </source>
</reference>
<proteinExistence type="predicted"/>
<evidence type="ECO:0000313" key="1">
    <source>
        <dbReference type="EMBL" id="WTZ11742.1"/>
    </source>
</evidence>
<organism evidence="1">
    <name type="scientific">Streptomyces sp. NBC_01393</name>
    <dbReference type="NCBI Taxonomy" id="2903851"/>
    <lineage>
        <taxon>Bacteria</taxon>
        <taxon>Bacillati</taxon>
        <taxon>Actinomycetota</taxon>
        <taxon>Actinomycetes</taxon>
        <taxon>Kitasatosporales</taxon>
        <taxon>Streptomycetaceae</taxon>
        <taxon>Streptomyces</taxon>
    </lineage>
</organism>
<accession>A0AAU3I243</accession>
<dbReference type="EMBL" id="CP109546">
    <property type="protein sequence ID" value="WTZ11742.1"/>
    <property type="molecule type" value="Genomic_DNA"/>
</dbReference>
<dbReference type="AlphaFoldDB" id="A0AAU3I243"/>